<accession>B4RAA6</accession>
<dbReference type="eggNOG" id="ENOG5032Z6E">
    <property type="taxonomic scope" value="Bacteria"/>
</dbReference>
<name>B4RAA6_PHEZH</name>
<gene>
    <name evidence="2" type="ordered locus">PHZ_c1502</name>
</gene>
<dbReference type="HOGENOM" id="CLU_155900_0_0_5"/>
<dbReference type="RefSeq" id="WP_012522056.1">
    <property type="nucleotide sequence ID" value="NC_011144.1"/>
</dbReference>
<dbReference type="OrthoDB" id="9811330at2"/>
<sequence length="87" mass="9767">MTQAELRERAPEGVPLTEYDREIAPIYLRLLDADAAGADWREVSRIVLGVDAATEPRRAEVMHASHLARARWLRDGGYREFLGSTSS</sequence>
<evidence type="ECO:0000313" key="2">
    <source>
        <dbReference type="EMBL" id="ACG77913.1"/>
    </source>
</evidence>
<feature type="domain" description="T6SS Transcription factor RovC-like DNA binding" evidence="1">
    <location>
        <begin position="8"/>
        <end position="82"/>
    </location>
</feature>
<evidence type="ECO:0000313" key="3">
    <source>
        <dbReference type="Proteomes" id="UP000001868"/>
    </source>
</evidence>
<dbReference type="Pfam" id="PF10074">
    <property type="entry name" value="RovC_DNA-bd"/>
    <property type="match status" value="1"/>
</dbReference>
<organism evidence="2 3">
    <name type="scientific">Phenylobacterium zucineum (strain HLK1)</name>
    <dbReference type="NCBI Taxonomy" id="450851"/>
    <lineage>
        <taxon>Bacteria</taxon>
        <taxon>Pseudomonadati</taxon>
        <taxon>Pseudomonadota</taxon>
        <taxon>Alphaproteobacteria</taxon>
        <taxon>Caulobacterales</taxon>
        <taxon>Caulobacteraceae</taxon>
        <taxon>Phenylobacterium</taxon>
    </lineage>
</organism>
<dbReference type="AlphaFoldDB" id="B4RAA6"/>
<reference evidence="2 3" key="1">
    <citation type="journal article" date="2008" name="BMC Genomics">
        <title>Complete genome of Phenylobacterium zucineum - a novel facultative intracellular bacterium isolated from human erythroleukemia cell line K562.</title>
        <authorList>
            <person name="Luo Y."/>
            <person name="Xu X."/>
            <person name="Ding Z."/>
            <person name="Liu Z."/>
            <person name="Zhang B."/>
            <person name="Yan Z."/>
            <person name="Sun J."/>
            <person name="Hu S."/>
            <person name="Hu X."/>
        </authorList>
    </citation>
    <scope>NUCLEOTIDE SEQUENCE [LARGE SCALE GENOMIC DNA]</scope>
    <source>
        <strain evidence="2 3">HLK1</strain>
    </source>
</reference>
<evidence type="ECO:0000259" key="1">
    <source>
        <dbReference type="Pfam" id="PF10074"/>
    </source>
</evidence>
<proteinExistence type="predicted"/>
<dbReference type="KEGG" id="pzu:PHZ_c1502"/>
<dbReference type="EMBL" id="CP000747">
    <property type="protein sequence ID" value="ACG77913.1"/>
    <property type="molecule type" value="Genomic_DNA"/>
</dbReference>
<dbReference type="InterPro" id="IPR018754">
    <property type="entry name" value="RovC-like_DNA-bd"/>
</dbReference>
<dbReference type="Proteomes" id="UP000001868">
    <property type="component" value="Chromosome"/>
</dbReference>
<dbReference type="STRING" id="450851.PHZ_c1502"/>
<protein>
    <recommendedName>
        <fullName evidence="1">T6SS Transcription factor RovC-like DNA binding domain-containing protein</fullName>
    </recommendedName>
</protein>
<keyword evidence="3" id="KW-1185">Reference proteome</keyword>